<evidence type="ECO:0000313" key="3">
    <source>
        <dbReference type="Proteomes" id="UP001143347"/>
    </source>
</evidence>
<accession>A0A9X3D7R6</accession>
<evidence type="ECO:0000313" key="2">
    <source>
        <dbReference type="EMBL" id="MCX2965227.1"/>
    </source>
</evidence>
<protein>
    <recommendedName>
        <fullName evidence="1">DUF6891 domain-containing protein</fullName>
    </recommendedName>
</protein>
<dbReference type="Proteomes" id="UP001143347">
    <property type="component" value="Unassembled WGS sequence"/>
</dbReference>
<dbReference type="Pfam" id="PF21831">
    <property type="entry name" value="DUF6891"/>
    <property type="match status" value="1"/>
</dbReference>
<name>A0A9X3D7R6_9ACTN</name>
<keyword evidence="3" id="KW-1185">Reference proteome</keyword>
<feature type="domain" description="DUF6891" evidence="1">
    <location>
        <begin position="8"/>
        <end position="215"/>
    </location>
</feature>
<sequence length="222" mass="24775">MMRGERLTDLRQLIRSRLAPGFTDLDEVESDARDWAEDNGASADEVTAEVRRMWVARRADEAAWNDTGDFGRLSAAFAELDAAGVLARMNFACCARCATALIDAERTPAPERDDWYKFREWAYVFFAEADAGHIADDDPVLSLSYSGFRPHESVSESVLDAMSDGDTDAEHLAYEQTETMLAEQIVAVLRSHDLEVIWSGGHHDRIDVRIGAWRKPLPGAPE</sequence>
<proteinExistence type="predicted"/>
<reference evidence="2" key="1">
    <citation type="submission" date="2022-10" db="EMBL/GenBank/DDBJ databases">
        <title>WGS of marine actinomycetes from Thailand.</title>
        <authorList>
            <person name="Thawai C."/>
        </authorList>
    </citation>
    <scope>NUCLEOTIDE SEQUENCE</scope>
    <source>
        <strain evidence="2">SW21</strain>
    </source>
</reference>
<evidence type="ECO:0000259" key="1">
    <source>
        <dbReference type="Pfam" id="PF21831"/>
    </source>
</evidence>
<gene>
    <name evidence="2" type="ORF">OSB52_14095</name>
</gene>
<comment type="caution">
    <text evidence="2">The sequence shown here is derived from an EMBL/GenBank/DDBJ whole genome shotgun (WGS) entry which is preliminary data.</text>
</comment>
<organism evidence="2 3">
    <name type="scientific">Gordonia aquimaris</name>
    <dbReference type="NCBI Taxonomy" id="2984863"/>
    <lineage>
        <taxon>Bacteria</taxon>
        <taxon>Bacillati</taxon>
        <taxon>Actinomycetota</taxon>
        <taxon>Actinomycetes</taxon>
        <taxon>Mycobacteriales</taxon>
        <taxon>Gordoniaceae</taxon>
        <taxon>Gordonia</taxon>
    </lineage>
</organism>
<dbReference type="EMBL" id="JAPKFM010000014">
    <property type="protein sequence ID" value="MCX2965227.1"/>
    <property type="molecule type" value="Genomic_DNA"/>
</dbReference>
<dbReference type="AlphaFoldDB" id="A0A9X3D7R6"/>
<dbReference type="InterPro" id="IPR054186">
    <property type="entry name" value="DUF6891"/>
</dbReference>